<evidence type="ECO:0000256" key="1">
    <source>
        <dbReference type="ARBA" id="ARBA00022729"/>
    </source>
</evidence>
<evidence type="ECO:0000313" key="4">
    <source>
        <dbReference type="Proteomes" id="UP000321245"/>
    </source>
</evidence>
<accession>A0A511NIT8</accession>
<dbReference type="NCBIfam" id="TIGR04183">
    <property type="entry name" value="Por_Secre_tail"/>
    <property type="match status" value="1"/>
</dbReference>
<organism evidence="3 4">
    <name type="scientific">Empedobacter brevis NBRC 14943 = ATCC 43319</name>
    <dbReference type="NCBI Taxonomy" id="1218108"/>
    <lineage>
        <taxon>Bacteria</taxon>
        <taxon>Pseudomonadati</taxon>
        <taxon>Bacteroidota</taxon>
        <taxon>Flavobacteriia</taxon>
        <taxon>Flavobacteriales</taxon>
        <taxon>Weeksellaceae</taxon>
        <taxon>Empedobacter</taxon>
    </lineage>
</organism>
<dbReference type="Pfam" id="PF18962">
    <property type="entry name" value="Por_Secre_tail"/>
    <property type="match status" value="1"/>
</dbReference>
<keyword evidence="1" id="KW-0732">Signal</keyword>
<feature type="domain" description="Secretion system C-terminal sorting" evidence="2">
    <location>
        <begin position="202"/>
        <end position="269"/>
    </location>
</feature>
<protein>
    <recommendedName>
        <fullName evidence="2">Secretion system C-terminal sorting domain-containing protein</fullName>
    </recommendedName>
</protein>
<dbReference type="AlphaFoldDB" id="A0A511NIT8"/>
<proteinExistence type="predicted"/>
<dbReference type="InterPro" id="IPR026444">
    <property type="entry name" value="Secre_tail"/>
</dbReference>
<name>A0A511NIT8_9FLAO</name>
<sequence>MKKLFYLLTFATSSLLFGQIELQKTIDEEVSAYSTNGETYYVTSGWYSKEKFKNIITIKIFNKDFSLYKQFNINVPIGYDLIINKPHTTVNSFILSKGIFDLDNKLDIVISFSKYEDGLSLLKIFNEDGQIVKDFNKEYKFHDGRSEYFLVFHDEVENVNKLLINSLADEYNGRKAFTDIYTLPSKTLSVNDNNIVTNSLKIYPNPVNSTINIDNPNNGTFEVKVFDLNGRLIKSVPFNTNDKNISLNVSDLLKGNYIIKIGNSVTKIIKN</sequence>
<dbReference type="Proteomes" id="UP000321245">
    <property type="component" value="Unassembled WGS sequence"/>
</dbReference>
<keyword evidence="4" id="KW-1185">Reference proteome</keyword>
<evidence type="ECO:0000313" key="3">
    <source>
        <dbReference type="EMBL" id="GEM52656.1"/>
    </source>
</evidence>
<reference evidence="3 4" key="1">
    <citation type="submission" date="2019-07" db="EMBL/GenBank/DDBJ databases">
        <title>Whole genome shotgun sequence of Empedobacter brevis NBRC 14943.</title>
        <authorList>
            <person name="Hosoyama A."/>
            <person name="Uohara A."/>
            <person name="Ohji S."/>
            <person name="Ichikawa N."/>
        </authorList>
    </citation>
    <scope>NUCLEOTIDE SEQUENCE [LARGE SCALE GENOMIC DNA]</scope>
    <source>
        <strain evidence="3 4">NBRC 14943</strain>
    </source>
</reference>
<gene>
    <name evidence="3" type="ORF">EB1_24460</name>
</gene>
<comment type="caution">
    <text evidence="3">The sequence shown here is derived from an EMBL/GenBank/DDBJ whole genome shotgun (WGS) entry which is preliminary data.</text>
</comment>
<dbReference type="EMBL" id="BJXC01000018">
    <property type="protein sequence ID" value="GEM52656.1"/>
    <property type="molecule type" value="Genomic_DNA"/>
</dbReference>
<evidence type="ECO:0000259" key="2">
    <source>
        <dbReference type="Pfam" id="PF18962"/>
    </source>
</evidence>
<dbReference type="RefSeq" id="WP_146810588.1">
    <property type="nucleotide sequence ID" value="NZ_BJXC01000018.1"/>
</dbReference>